<evidence type="ECO:0000256" key="10">
    <source>
        <dbReference type="ARBA" id="ARBA00037534"/>
    </source>
</evidence>
<evidence type="ECO:0000256" key="1">
    <source>
        <dbReference type="ARBA" id="ARBA00004496"/>
    </source>
</evidence>
<evidence type="ECO:0000256" key="5">
    <source>
        <dbReference type="ARBA" id="ARBA00022679"/>
    </source>
</evidence>
<evidence type="ECO:0000256" key="14">
    <source>
        <dbReference type="ARBA" id="ARBA00042443"/>
    </source>
</evidence>
<dbReference type="SUPFAM" id="SSF55205">
    <property type="entry name" value="EPT/RTPC-like"/>
    <property type="match status" value="1"/>
</dbReference>
<evidence type="ECO:0000256" key="16">
    <source>
        <dbReference type="ARBA" id="ARBA00047527"/>
    </source>
</evidence>
<feature type="domain" description="Enolpyruvate transferase" evidence="17">
    <location>
        <begin position="19"/>
        <end position="423"/>
    </location>
</feature>
<dbReference type="InterPro" id="IPR013792">
    <property type="entry name" value="RNA3'P_cycl/enolpyr_Trfase_a/b"/>
</dbReference>
<comment type="function">
    <text evidence="10">Cell wall formation. Adds enolpyruvyl to UDP-N-acetylglucosamine.</text>
</comment>
<evidence type="ECO:0000256" key="9">
    <source>
        <dbReference type="ARBA" id="ARBA00023316"/>
    </source>
</evidence>
<dbReference type="PANTHER" id="PTHR43783">
    <property type="entry name" value="UDP-N-ACETYLGLUCOSAMINE 1-CARBOXYVINYLTRANSFERASE"/>
    <property type="match status" value="1"/>
</dbReference>
<evidence type="ECO:0000256" key="8">
    <source>
        <dbReference type="ARBA" id="ARBA00023306"/>
    </source>
</evidence>
<dbReference type="Gene3D" id="3.65.10.10">
    <property type="entry name" value="Enolpyruvate transferase domain"/>
    <property type="match status" value="2"/>
</dbReference>
<evidence type="ECO:0000313" key="18">
    <source>
        <dbReference type="EMBL" id="MCS0634781.1"/>
    </source>
</evidence>
<keyword evidence="5 18" id="KW-0808">Transferase</keyword>
<evidence type="ECO:0000313" key="19">
    <source>
        <dbReference type="Proteomes" id="UP001431313"/>
    </source>
</evidence>
<dbReference type="InterPro" id="IPR036968">
    <property type="entry name" value="Enolpyruvate_Tfrase_sf"/>
</dbReference>
<sequence>MNDQLNLPPATDSRAVRVAGGHRLEGTTTVQGSKNIALHLYAAAVLADEPLTLAGAPEIPDTLVCTEILNRTGTPTKVVGDRFETTPAAAWYPVIPDQLGGRIRSTAVMAAALLARTGQVSFPLPGGDAFCRRLIDRHLAAMEAAGATLAVTHTHVKARTASRDSAAFTTDAATRQWGPSLGATVTAMLLAARLRGTSSILNPSIEPEVMVTAAVLAAGGVGITWEGTIALHVTGTDRITGGAFQIPPDRLEAATLTLAAAITGGTVQLDNFPTSEFPDGLVAVFADAGIELVPVNGGTLARCPAGPRAVHTATGPHPAFPTDTQPQLTAFLSQAPATSRIEERVYTDRTTHIGPLRALGAAVNADGSVITVRGPAPLTGADVAGKDIRAATAALIAALAAEGTSTIRGMYHLRRGYGGLLPKLTSLGAELTINPEMP</sequence>
<evidence type="ECO:0000256" key="7">
    <source>
        <dbReference type="ARBA" id="ARBA00022984"/>
    </source>
</evidence>
<keyword evidence="19" id="KW-1185">Reference proteome</keyword>
<evidence type="ECO:0000256" key="3">
    <source>
        <dbReference type="ARBA" id="ARBA00022490"/>
    </source>
</evidence>
<dbReference type="RefSeq" id="WP_258785420.1">
    <property type="nucleotide sequence ID" value="NZ_JANUGQ010000002.1"/>
</dbReference>
<keyword evidence="4" id="KW-0132">Cell division</keyword>
<keyword evidence="9" id="KW-0961">Cell wall biogenesis/degradation</keyword>
<dbReference type="GO" id="GO:0008760">
    <property type="term" value="F:UDP-N-acetylglucosamine 1-carboxyvinyltransferase activity"/>
    <property type="evidence" value="ECO:0007669"/>
    <property type="project" value="UniProtKB-EC"/>
</dbReference>
<keyword evidence="6" id="KW-0133">Cell shape</keyword>
<evidence type="ECO:0000256" key="13">
    <source>
        <dbReference type="ARBA" id="ARBA00039754"/>
    </source>
</evidence>
<dbReference type="InterPro" id="IPR001986">
    <property type="entry name" value="Enolpyruvate_Tfrase_dom"/>
</dbReference>
<evidence type="ECO:0000256" key="4">
    <source>
        <dbReference type="ARBA" id="ARBA00022618"/>
    </source>
</evidence>
<organism evidence="18 19">
    <name type="scientific">Streptomyces pyxinae</name>
    <dbReference type="NCBI Taxonomy" id="2970734"/>
    <lineage>
        <taxon>Bacteria</taxon>
        <taxon>Bacillati</taxon>
        <taxon>Actinomycetota</taxon>
        <taxon>Actinomycetes</taxon>
        <taxon>Kitasatosporales</taxon>
        <taxon>Streptomycetaceae</taxon>
        <taxon>Streptomyces</taxon>
    </lineage>
</organism>
<evidence type="ECO:0000256" key="12">
    <source>
        <dbReference type="ARBA" id="ARBA00039108"/>
    </source>
</evidence>
<comment type="catalytic activity">
    <reaction evidence="16">
        <text>phosphoenolpyruvate + UDP-N-acetyl-alpha-D-glucosamine = UDP-N-acetyl-3-O-(1-carboxyvinyl)-alpha-D-glucosamine + phosphate</text>
        <dbReference type="Rhea" id="RHEA:18681"/>
        <dbReference type="ChEBI" id="CHEBI:43474"/>
        <dbReference type="ChEBI" id="CHEBI:57705"/>
        <dbReference type="ChEBI" id="CHEBI:58702"/>
        <dbReference type="ChEBI" id="CHEBI:68483"/>
        <dbReference type="EC" id="2.5.1.7"/>
    </reaction>
</comment>
<gene>
    <name evidence="18" type="ORF">NX801_03730</name>
</gene>
<evidence type="ECO:0000256" key="6">
    <source>
        <dbReference type="ARBA" id="ARBA00022960"/>
    </source>
</evidence>
<comment type="similarity">
    <text evidence="11">Belongs to the EPSP synthase family. MurA subfamily.</text>
</comment>
<protein>
    <recommendedName>
        <fullName evidence="13">UDP-N-acetylglucosamine 1-carboxyvinyltransferase</fullName>
        <ecNumber evidence="12">2.5.1.7</ecNumber>
    </recommendedName>
    <alternativeName>
        <fullName evidence="14">Enoylpyruvate transferase</fullName>
    </alternativeName>
    <alternativeName>
        <fullName evidence="15">UDP-N-acetylglucosamine enolpyruvyl transferase</fullName>
    </alternativeName>
</protein>
<dbReference type="EMBL" id="JANUGQ010000002">
    <property type="protein sequence ID" value="MCS0634781.1"/>
    <property type="molecule type" value="Genomic_DNA"/>
</dbReference>
<evidence type="ECO:0000256" key="2">
    <source>
        <dbReference type="ARBA" id="ARBA00004752"/>
    </source>
</evidence>
<evidence type="ECO:0000256" key="15">
    <source>
        <dbReference type="ARBA" id="ARBA00042842"/>
    </source>
</evidence>
<name>A0ABT2CBI3_9ACTN</name>
<dbReference type="NCBIfam" id="NF006873">
    <property type="entry name" value="PRK09369.1"/>
    <property type="match status" value="1"/>
</dbReference>
<accession>A0ABT2CBI3</accession>
<dbReference type="Pfam" id="PF00275">
    <property type="entry name" value="EPSP_synthase"/>
    <property type="match status" value="1"/>
</dbReference>
<comment type="caution">
    <text evidence="18">The sequence shown here is derived from an EMBL/GenBank/DDBJ whole genome shotgun (WGS) entry which is preliminary data.</text>
</comment>
<dbReference type="InterPro" id="IPR050068">
    <property type="entry name" value="MurA_subfamily"/>
</dbReference>
<keyword evidence="7" id="KW-0573">Peptidoglycan synthesis</keyword>
<dbReference type="Proteomes" id="UP001431313">
    <property type="component" value="Unassembled WGS sequence"/>
</dbReference>
<dbReference type="EC" id="2.5.1.7" evidence="12"/>
<comment type="subcellular location">
    <subcellularLocation>
        <location evidence="1">Cytoplasm</location>
    </subcellularLocation>
</comment>
<evidence type="ECO:0000259" key="17">
    <source>
        <dbReference type="Pfam" id="PF00275"/>
    </source>
</evidence>
<proteinExistence type="inferred from homology"/>
<comment type="pathway">
    <text evidence="2">Cell wall biogenesis; peptidoglycan biosynthesis.</text>
</comment>
<evidence type="ECO:0000256" key="11">
    <source>
        <dbReference type="ARBA" id="ARBA00038367"/>
    </source>
</evidence>
<dbReference type="PANTHER" id="PTHR43783:SF1">
    <property type="entry name" value="UDP-N-ACETYLGLUCOSAMINE 1-CARBOXYVINYLTRANSFERASE"/>
    <property type="match status" value="1"/>
</dbReference>
<reference evidence="18" key="1">
    <citation type="submission" date="2022-08" db="EMBL/GenBank/DDBJ databases">
        <authorList>
            <person name="Somphong A."/>
            <person name="Phongsopitanun W."/>
        </authorList>
    </citation>
    <scope>NUCLEOTIDE SEQUENCE</scope>
    <source>
        <strain evidence="18">LP05-1</strain>
    </source>
</reference>
<keyword evidence="3" id="KW-0963">Cytoplasm</keyword>
<keyword evidence="8" id="KW-0131">Cell cycle</keyword>